<name>A0ABQ8RN70_FUSEQ</name>
<dbReference type="SUPFAM" id="SSF57701">
    <property type="entry name" value="Zn2/Cys6 DNA-binding domain"/>
    <property type="match status" value="1"/>
</dbReference>
<evidence type="ECO:0000313" key="5">
    <source>
        <dbReference type="Proteomes" id="UP001152024"/>
    </source>
</evidence>
<accession>A0ABQ8RN70</accession>
<feature type="domain" description="Zn(2)-C6 fungal-type" evidence="3">
    <location>
        <begin position="21"/>
        <end position="62"/>
    </location>
</feature>
<reference evidence="4" key="1">
    <citation type="submission" date="2022-09" db="EMBL/GenBank/DDBJ databases">
        <title>Fusarium specimens isolated from Avocado Roots.</title>
        <authorList>
            <person name="Stajich J."/>
            <person name="Roper C."/>
            <person name="Heimlech-Rivalta G."/>
        </authorList>
    </citation>
    <scope>NUCLEOTIDE SEQUENCE</scope>
    <source>
        <strain evidence="4">CF00095</strain>
    </source>
</reference>
<dbReference type="InterPro" id="IPR050797">
    <property type="entry name" value="Carb_Metab_Trans_Reg"/>
</dbReference>
<keyword evidence="1" id="KW-0539">Nucleus</keyword>
<dbReference type="CDD" id="cd00067">
    <property type="entry name" value="GAL4"/>
    <property type="match status" value="1"/>
</dbReference>
<evidence type="ECO:0000259" key="3">
    <source>
        <dbReference type="PROSITE" id="PS50048"/>
    </source>
</evidence>
<keyword evidence="5" id="KW-1185">Reference proteome</keyword>
<dbReference type="Pfam" id="PF00172">
    <property type="entry name" value="Zn_clus"/>
    <property type="match status" value="1"/>
</dbReference>
<dbReference type="Proteomes" id="UP001152024">
    <property type="component" value="Unassembled WGS sequence"/>
</dbReference>
<evidence type="ECO:0000313" key="4">
    <source>
        <dbReference type="EMBL" id="KAJ4138465.1"/>
    </source>
</evidence>
<dbReference type="InterPro" id="IPR001138">
    <property type="entry name" value="Zn2Cys6_DnaBD"/>
</dbReference>
<dbReference type="InterPro" id="IPR036864">
    <property type="entry name" value="Zn2-C6_fun-type_DNA-bd_sf"/>
</dbReference>
<dbReference type="EMBL" id="JAOQBH010000003">
    <property type="protein sequence ID" value="KAJ4138465.1"/>
    <property type="molecule type" value="Genomic_DNA"/>
</dbReference>
<evidence type="ECO:0000256" key="2">
    <source>
        <dbReference type="SAM" id="MobiDB-lite"/>
    </source>
</evidence>
<gene>
    <name evidence="4" type="ORF">NW768_002299</name>
</gene>
<dbReference type="PANTHER" id="PTHR31668:SF30">
    <property type="entry name" value="ZN(II)2CYS6 TRANSCRIPTION FACTOR (EUROFUNG)"/>
    <property type="match status" value="1"/>
</dbReference>
<evidence type="ECO:0000256" key="1">
    <source>
        <dbReference type="ARBA" id="ARBA00023242"/>
    </source>
</evidence>
<proteinExistence type="predicted"/>
<sequence length="602" mass="68379">MASSPSSGSTPAASKATTRQACDGCRLRKRKCTFKGDDSVHWVKPAQARCQNCDRANTQCTFLLPLRTRGPKPRAGRHKTSLQFVSSDQNLNWQGDLLDVQSQGSPSPQFIPNASRANERTAFDTDVSVHSASPSMQDSLQGHATDVLFHRDLVRFILQDYITYVYPLIPVIHIPTFQTKFSQEHDAQNQDFLALIISMCALTVGLLPSRFWAYREYRSPLPFKTRTEMANHCYKLNQGLRDIEYWDTVSHQKWASSYLLALTFHQTGNVNLWRMLEVESIQLLRLLEVQHASSYSGLDFIETQLRKKAFWLMFYAYVHHTHSYRQERVTFLDPIIMRDIKLEELMPAPVDDEYISSTGILPCPEGIVVKSLTSGFNIHSRIFSAGQAQTLLCRCAPTNDSEVRLSLLTEQLHHIQRMLDTVEPTYRPRSGMTSTPRLTGEDDPLKNTQREVIRANIETTHLWLQVVLLDEIDTILSEQRGHASSPEGLVTHIAPGLSFPTSESLWDERERVCREFLYTMRSFAHSALEPNGNALVYKLRDAAVALLAYPDHALGEQAERIQAYLGEFSELLSILDVSEMVNTLSLQSWIDTSKSQSVDQEQ</sequence>
<dbReference type="PANTHER" id="PTHR31668">
    <property type="entry name" value="GLUCOSE TRANSPORT TRANSCRIPTION REGULATOR RGT1-RELATED-RELATED"/>
    <property type="match status" value="1"/>
</dbReference>
<protein>
    <recommendedName>
        <fullName evidence="3">Zn(2)-C6 fungal-type domain-containing protein</fullName>
    </recommendedName>
</protein>
<comment type="caution">
    <text evidence="4">The sequence shown here is derived from an EMBL/GenBank/DDBJ whole genome shotgun (WGS) entry which is preliminary data.</text>
</comment>
<dbReference type="PROSITE" id="PS50048">
    <property type="entry name" value="ZN2_CY6_FUNGAL_2"/>
    <property type="match status" value="1"/>
</dbReference>
<organism evidence="4 5">
    <name type="scientific">Fusarium equiseti</name>
    <name type="common">Fusarium scirpi</name>
    <dbReference type="NCBI Taxonomy" id="61235"/>
    <lineage>
        <taxon>Eukaryota</taxon>
        <taxon>Fungi</taxon>
        <taxon>Dikarya</taxon>
        <taxon>Ascomycota</taxon>
        <taxon>Pezizomycotina</taxon>
        <taxon>Sordariomycetes</taxon>
        <taxon>Hypocreomycetidae</taxon>
        <taxon>Hypocreales</taxon>
        <taxon>Nectriaceae</taxon>
        <taxon>Fusarium</taxon>
        <taxon>Fusarium incarnatum-equiseti species complex</taxon>
    </lineage>
</organism>
<feature type="region of interest" description="Disordered" evidence="2">
    <location>
        <begin position="425"/>
        <end position="444"/>
    </location>
</feature>
<dbReference type="CDD" id="cd12148">
    <property type="entry name" value="fungal_TF_MHR"/>
    <property type="match status" value="1"/>
</dbReference>
<dbReference type="SMART" id="SM00066">
    <property type="entry name" value="GAL4"/>
    <property type="match status" value="1"/>
</dbReference>
<dbReference type="Gene3D" id="4.10.240.10">
    <property type="entry name" value="Zn(2)-C6 fungal-type DNA-binding domain"/>
    <property type="match status" value="1"/>
</dbReference>